<reference evidence="1 2" key="1">
    <citation type="submission" date="2018-05" db="EMBL/GenBank/DDBJ databases">
        <title>Genomic Encyclopedia of Type Strains, Phase IV (KMG-IV): sequencing the most valuable type-strain genomes for metagenomic binning, comparative biology and taxonomic classification.</title>
        <authorList>
            <person name="Goeker M."/>
        </authorList>
    </citation>
    <scope>NUCLEOTIDE SEQUENCE [LARGE SCALE GENOMIC DNA]</scope>
    <source>
        <strain evidence="1 2">DSM 100333</strain>
    </source>
</reference>
<organism evidence="1 2">
    <name type="scientific">Hallella colorans</name>
    <dbReference type="NCBI Taxonomy" id="1703337"/>
    <lineage>
        <taxon>Bacteria</taxon>
        <taxon>Pseudomonadati</taxon>
        <taxon>Bacteroidota</taxon>
        <taxon>Bacteroidia</taxon>
        <taxon>Bacteroidales</taxon>
        <taxon>Prevotellaceae</taxon>
        <taxon>Hallella</taxon>
    </lineage>
</organism>
<gene>
    <name evidence="1" type="ORF">C7379_10495</name>
</gene>
<dbReference type="EMBL" id="QENY01000004">
    <property type="protein sequence ID" value="PVX57478.1"/>
    <property type="molecule type" value="Genomic_DNA"/>
</dbReference>
<evidence type="ECO:0000313" key="1">
    <source>
        <dbReference type="EMBL" id="PVX57478.1"/>
    </source>
</evidence>
<evidence type="ECO:0000313" key="2">
    <source>
        <dbReference type="Proteomes" id="UP000245870"/>
    </source>
</evidence>
<name>A0A2U0UIL1_9BACT</name>
<accession>A0A2U0UIL1</accession>
<keyword evidence="2" id="KW-1185">Reference proteome</keyword>
<dbReference type="Proteomes" id="UP000245870">
    <property type="component" value="Unassembled WGS sequence"/>
</dbReference>
<proteinExistence type="predicted"/>
<dbReference type="AlphaFoldDB" id="A0A2U0UIL1"/>
<sequence length="46" mass="5597">MLGNLLKYKSFVYNYIKPLQELMAFYFVISIKQSEDTHLQLYSRYV</sequence>
<protein>
    <submittedName>
        <fullName evidence="1">Uncharacterized protein</fullName>
    </submittedName>
</protein>
<comment type="caution">
    <text evidence="1">The sequence shown here is derived from an EMBL/GenBank/DDBJ whole genome shotgun (WGS) entry which is preliminary data.</text>
</comment>